<accession>A0AAP0GM36</accession>
<name>A0AAP0GM36_9ASTR</name>
<feature type="compositionally biased region" description="Basic and acidic residues" evidence="1">
    <location>
        <begin position="50"/>
        <end position="66"/>
    </location>
</feature>
<comment type="caution">
    <text evidence="2">The sequence shown here is derived from an EMBL/GenBank/DDBJ whole genome shotgun (WGS) entry which is preliminary data.</text>
</comment>
<protein>
    <submittedName>
        <fullName evidence="2">Uncharacterized protein</fullName>
    </submittedName>
</protein>
<dbReference type="AlphaFoldDB" id="A0AAP0GM36"/>
<dbReference type="InterPro" id="IPR022893">
    <property type="entry name" value="Shikimate_DH_fam"/>
</dbReference>
<evidence type="ECO:0000313" key="3">
    <source>
        <dbReference type="Proteomes" id="UP001408789"/>
    </source>
</evidence>
<feature type="compositionally biased region" description="Polar residues" evidence="1">
    <location>
        <begin position="72"/>
        <end position="88"/>
    </location>
</feature>
<keyword evidence="3" id="KW-1185">Reference proteome</keyword>
<dbReference type="Proteomes" id="UP001408789">
    <property type="component" value="Unassembled WGS sequence"/>
</dbReference>
<feature type="compositionally biased region" description="Acidic residues" evidence="1">
    <location>
        <begin position="107"/>
        <end position="121"/>
    </location>
</feature>
<feature type="region of interest" description="Disordered" evidence="1">
    <location>
        <begin position="101"/>
        <end position="132"/>
    </location>
</feature>
<reference evidence="2 3" key="1">
    <citation type="submission" date="2024-04" db="EMBL/GenBank/DDBJ databases">
        <title>The reference genome of an endangered Asteraceae, Deinandra increscens subsp. villosa, native to the Central Coast of California.</title>
        <authorList>
            <person name="Guilliams M."/>
            <person name="Hasenstab-Lehman K."/>
            <person name="Meyer R."/>
            <person name="Mcevoy S."/>
        </authorList>
    </citation>
    <scope>NUCLEOTIDE SEQUENCE [LARGE SCALE GENOMIC DNA]</scope>
    <source>
        <tissue evidence="2">Leaf</tissue>
    </source>
</reference>
<feature type="region of interest" description="Disordered" evidence="1">
    <location>
        <begin position="1"/>
        <end position="88"/>
    </location>
</feature>
<dbReference type="GO" id="GO:0004764">
    <property type="term" value="F:shikimate 3-dehydrogenase (NADP+) activity"/>
    <property type="evidence" value="ECO:0007669"/>
    <property type="project" value="InterPro"/>
</dbReference>
<sequence>MVKEFENWVPSIRGLDESSSSDDSEDEESLEDGEINKEVENNVEVQEQNIEMKEGEIDDNGKKVLGDEIEPTCTSVPNNMAASKLSTSRVKEFENWVPSIRGLDESSSSDDSEDEESLEDGEINKEVENNFEVQEQNIEMKEGEIDDNGKKVLGDEIEPTCTSVPNNMAASKLSTSQVVKKVNNKSWCSCNRLWFALPHRELAEIIGRLAALKTFRLENDMILANTTLIGMQRNIDDTLILRKLWSHALVFDVIYTPKITILLWKARECGALTVTWWSLNCNMVEMFIGQAYEQYERFTGLPARRFRLRRRRLSGVPLTDSVDCRCSVSGGGPVKGQFVKLANQITIVNREFDLRRSRSIPAAVVRMFIISR</sequence>
<proteinExistence type="predicted"/>
<dbReference type="EMBL" id="JBCNJP010000027">
    <property type="protein sequence ID" value="KAK9053129.1"/>
    <property type="molecule type" value="Genomic_DNA"/>
</dbReference>
<dbReference type="InterPro" id="IPR036291">
    <property type="entry name" value="NAD(P)-bd_dom_sf"/>
</dbReference>
<dbReference type="PANTHER" id="PTHR21089:SF1">
    <property type="entry name" value="BIFUNCTIONAL 3-DEHYDROQUINATE DEHYDRATASE_SHIKIMATE DEHYDROGENASE, CHLOROPLASTIC"/>
    <property type="match status" value="1"/>
</dbReference>
<evidence type="ECO:0000313" key="2">
    <source>
        <dbReference type="EMBL" id="KAK9053129.1"/>
    </source>
</evidence>
<feature type="compositionally biased region" description="Acidic residues" evidence="1">
    <location>
        <begin position="19"/>
        <end position="33"/>
    </location>
</feature>
<dbReference type="GO" id="GO:0009423">
    <property type="term" value="P:chorismate biosynthetic process"/>
    <property type="evidence" value="ECO:0007669"/>
    <property type="project" value="TreeGrafter"/>
</dbReference>
<dbReference type="SUPFAM" id="SSF51735">
    <property type="entry name" value="NAD(P)-binding Rossmann-fold domains"/>
    <property type="match status" value="1"/>
</dbReference>
<dbReference type="Gene3D" id="3.40.50.720">
    <property type="entry name" value="NAD(P)-binding Rossmann-like Domain"/>
    <property type="match status" value="1"/>
</dbReference>
<gene>
    <name evidence="2" type="ORF">SSX86_029759</name>
</gene>
<evidence type="ECO:0000256" key="1">
    <source>
        <dbReference type="SAM" id="MobiDB-lite"/>
    </source>
</evidence>
<dbReference type="GO" id="GO:0019632">
    <property type="term" value="P:shikimate metabolic process"/>
    <property type="evidence" value="ECO:0007669"/>
    <property type="project" value="TreeGrafter"/>
</dbReference>
<dbReference type="PANTHER" id="PTHR21089">
    <property type="entry name" value="SHIKIMATE DEHYDROGENASE"/>
    <property type="match status" value="1"/>
</dbReference>
<organism evidence="2 3">
    <name type="scientific">Deinandra increscens subsp. villosa</name>
    <dbReference type="NCBI Taxonomy" id="3103831"/>
    <lineage>
        <taxon>Eukaryota</taxon>
        <taxon>Viridiplantae</taxon>
        <taxon>Streptophyta</taxon>
        <taxon>Embryophyta</taxon>
        <taxon>Tracheophyta</taxon>
        <taxon>Spermatophyta</taxon>
        <taxon>Magnoliopsida</taxon>
        <taxon>eudicotyledons</taxon>
        <taxon>Gunneridae</taxon>
        <taxon>Pentapetalae</taxon>
        <taxon>asterids</taxon>
        <taxon>campanulids</taxon>
        <taxon>Asterales</taxon>
        <taxon>Asteraceae</taxon>
        <taxon>Asteroideae</taxon>
        <taxon>Heliantheae alliance</taxon>
        <taxon>Madieae</taxon>
        <taxon>Madiinae</taxon>
        <taxon>Deinandra</taxon>
    </lineage>
</organism>